<dbReference type="GO" id="GO:0060320">
    <property type="term" value="P:rejection of self pollen"/>
    <property type="evidence" value="ECO:0007669"/>
    <property type="project" value="UniProtKB-KW"/>
</dbReference>
<dbReference type="GO" id="GO:0005576">
    <property type="term" value="C:extracellular region"/>
    <property type="evidence" value="ECO:0007669"/>
    <property type="project" value="UniProtKB-SubCell"/>
</dbReference>
<keyword evidence="3 6" id="KW-0713">Self-incompatibility</keyword>
<comment type="similarity">
    <text evidence="2 6">Belongs to the plant self-incompatibility (S1) protein family.</text>
</comment>
<proteinExistence type="inferred from homology"/>
<sequence length="181" mass="19878">MNPSAAAAALIIIAVSTILITSPSPATAATRTVTGQADDVSPKTPSLWRPIKQVHISNELGYNDSIMVHCTGQRLLSKEDLGVHYVGDGWEYTWRFRPSFFGVTRYSCYVAPVGDGMPVHSDFDAYVSGDGSFVEYENNVYWAVKRDSIYLRNVSAGGGSRDIWKHVWVPGKVNSNSNSME</sequence>
<dbReference type="Proteomes" id="UP001497516">
    <property type="component" value="Chromosome 10"/>
</dbReference>
<comment type="subcellular location">
    <subcellularLocation>
        <location evidence="1 6">Secreted</location>
    </subcellularLocation>
</comment>
<name>A0AAV2D2K8_9ROSI</name>
<dbReference type="InterPro" id="IPR010264">
    <property type="entry name" value="Self-incomp_S1"/>
</dbReference>
<dbReference type="EMBL" id="OZ034814">
    <property type="protein sequence ID" value="CAL1363542.1"/>
    <property type="molecule type" value="Genomic_DNA"/>
</dbReference>
<accession>A0AAV2D2K8</accession>
<evidence type="ECO:0000256" key="4">
    <source>
        <dbReference type="ARBA" id="ARBA00022525"/>
    </source>
</evidence>
<evidence type="ECO:0000256" key="2">
    <source>
        <dbReference type="ARBA" id="ARBA00005581"/>
    </source>
</evidence>
<feature type="signal peptide" evidence="6">
    <location>
        <begin position="1"/>
        <end position="28"/>
    </location>
</feature>
<keyword evidence="5 6" id="KW-0732">Signal</keyword>
<evidence type="ECO:0000256" key="6">
    <source>
        <dbReference type="RuleBase" id="RU367044"/>
    </source>
</evidence>
<evidence type="ECO:0000256" key="5">
    <source>
        <dbReference type="ARBA" id="ARBA00022729"/>
    </source>
</evidence>
<dbReference type="PANTHER" id="PTHR31232:SF156">
    <property type="entry name" value="PLANT SELF-INCOMPATIBILITY PROTEIN S1 FAMILY-RELATED"/>
    <property type="match status" value="1"/>
</dbReference>
<dbReference type="Pfam" id="PF05938">
    <property type="entry name" value="Self-incomp_S1"/>
    <property type="match status" value="1"/>
</dbReference>
<dbReference type="AlphaFoldDB" id="A0AAV2D2K8"/>
<dbReference type="PANTHER" id="PTHR31232">
    <property type="match status" value="1"/>
</dbReference>
<gene>
    <name evidence="7" type="ORF">LTRI10_LOCUS9971</name>
</gene>
<protein>
    <recommendedName>
        <fullName evidence="6">S-protein homolog</fullName>
    </recommendedName>
</protein>
<evidence type="ECO:0000256" key="3">
    <source>
        <dbReference type="ARBA" id="ARBA00022471"/>
    </source>
</evidence>
<evidence type="ECO:0000256" key="1">
    <source>
        <dbReference type="ARBA" id="ARBA00004613"/>
    </source>
</evidence>
<feature type="chain" id="PRO_5043089931" description="S-protein homolog" evidence="6">
    <location>
        <begin position="29"/>
        <end position="181"/>
    </location>
</feature>
<evidence type="ECO:0000313" key="7">
    <source>
        <dbReference type="EMBL" id="CAL1363542.1"/>
    </source>
</evidence>
<reference evidence="7 8" key="1">
    <citation type="submission" date="2024-04" db="EMBL/GenBank/DDBJ databases">
        <authorList>
            <person name="Fracassetti M."/>
        </authorList>
    </citation>
    <scope>NUCLEOTIDE SEQUENCE [LARGE SCALE GENOMIC DNA]</scope>
</reference>
<keyword evidence="8" id="KW-1185">Reference proteome</keyword>
<keyword evidence="4 6" id="KW-0964">Secreted</keyword>
<evidence type="ECO:0000313" key="8">
    <source>
        <dbReference type="Proteomes" id="UP001497516"/>
    </source>
</evidence>
<organism evidence="7 8">
    <name type="scientific">Linum trigynum</name>
    <dbReference type="NCBI Taxonomy" id="586398"/>
    <lineage>
        <taxon>Eukaryota</taxon>
        <taxon>Viridiplantae</taxon>
        <taxon>Streptophyta</taxon>
        <taxon>Embryophyta</taxon>
        <taxon>Tracheophyta</taxon>
        <taxon>Spermatophyta</taxon>
        <taxon>Magnoliopsida</taxon>
        <taxon>eudicotyledons</taxon>
        <taxon>Gunneridae</taxon>
        <taxon>Pentapetalae</taxon>
        <taxon>rosids</taxon>
        <taxon>fabids</taxon>
        <taxon>Malpighiales</taxon>
        <taxon>Linaceae</taxon>
        <taxon>Linum</taxon>
    </lineage>
</organism>